<accession>A0AA46TJ35</accession>
<dbReference type="Proteomes" id="UP001164390">
    <property type="component" value="Chromosome"/>
</dbReference>
<dbReference type="Pfam" id="PF20177">
    <property type="entry name" value="DUF6542"/>
    <property type="match status" value="1"/>
</dbReference>
<keyword evidence="4" id="KW-1185">Reference proteome</keyword>
<organism evidence="3 4">
    <name type="scientific">Solicola gregarius</name>
    <dbReference type="NCBI Taxonomy" id="2908642"/>
    <lineage>
        <taxon>Bacteria</taxon>
        <taxon>Bacillati</taxon>
        <taxon>Actinomycetota</taxon>
        <taxon>Actinomycetes</taxon>
        <taxon>Propionibacteriales</taxon>
        <taxon>Nocardioidaceae</taxon>
        <taxon>Solicola</taxon>
    </lineage>
</organism>
<dbReference type="KEGG" id="sgrg:L0C25_03950"/>
<dbReference type="EMBL" id="CP094970">
    <property type="protein sequence ID" value="UYM06241.1"/>
    <property type="molecule type" value="Genomic_DNA"/>
</dbReference>
<feature type="transmembrane region" description="Helical" evidence="1">
    <location>
        <begin position="118"/>
        <end position="140"/>
    </location>
</feature>
<protein>
    <recommendedName>
        <fullName evidence="2">DUF6542 domain-containing protein</fullName>
    </recommendedName>
</protein>
<dbReference type="RefSeq" id="WP_271635112.1">
    <property type="nucleotide sequence ID" value="NZ_CP094970.1"/>
</dbReference>
<sequence length="146" mass="14582">MSSVHTVLRTSPLGRLAARDLSGAQICAGAAAAMAAVTAVSIGLTGELGIFFGGCFVLVSVSSALAADIRSLFTPGVLPPLLLVSVLVTVAVVAPQAIDAPGLAESAGVTQRTIAGVVQHATALIVGHLLALGTVAYRIVNSAERR</sequence>
<evidence type="ECO:0000256" key="1">
    <source>
        <dbReference type="SAM" id="Phobius"/>
    </source>
</evidence>
<evidence type="ECO:0000313" key="3">
    <source>
        <dbReference type="EMBL" id="UYM06241.1"/>
    </source>
</evidence>
<evidence type="ECO:0000313" key="4">
    <source>
        <dbReference type="Proteomes" id="UP001164390"/>
    </source>
</evidence>
<evidence type="ECO:0000259" key="2">
    <source>
        <dbReference type="Pfam" id="PF20177"/>
    </source>
</evidence>
<reference evidence="3" key="1">
    <citation type="submission" date="2022-01" db="EMBL/GenBank/DDBJ databases">
        <title>Nocardioidaceae gen. sp. A5X3R13.</title>
        <authorList>
            <person name="Lopez Marin M.A."/>
            <person name="Uhlik O."/>
        </authorList>
    </citation>
    <scope>NUCLEOTIDE SEQUENCE</scope>
    <source>
        <strain evidence="3">A5X3R13</strain>
    </source>
</reference>
<proteinExistence type="predicted"/>
<name>A0AA46TJ35_9ACTN</name>
<gene>
    <name evidence="3" type="ORF">L0C25_03950</name>
</gene>
<keyword evidence="1" id="KW-0472">Membrane</keyword>
<keyword evidence="1" id="KW-0812">Transmembrane</keyword>
<feature type="transmembrane region" description="Helical" evidence="1">
    <location>
        <begin position="50"/>
        <end position="69"/>
    </location>
</feature>
<dbReference type="InterPro" id="IPR046672">
    <property type="entry name" value="DUF6542"/>
</dbReference>
<dbReference type="AlphaFoldDB" id="A0AA46TJ35"/>
<keyword evidence="1" id="KW-1133">Transmembrane helix</keyword>
<feature type="transmembrane region" description="Helical" evidence="1">
    <location>
        <begin position="21"/>
        <end position="44"/>
    </location>
</feature>
<feature type="domain" description="DUF6542" evidence="2">
    <location>
        <begin position="30"/>
        <end position="140"/>
    </location>
</feature>
<feature type="transmembrane region" description="Helical" evidence="1">
    <location>
        <begin position="81"/>
        <end position="98"/>
    </location>
</feature>